<dbReference type="Proteomes" id="UP001241377">
    <property type="component" value="Unassembled WGS sequence"/>
</dbReference>
<comment type="caution">
    <text evidence="1">The sequence shown here is derived from an EMBL/GenBank/DDBJ whole genome shotgun (WGS) entry which is preliminary data.</text>
</comment>
<gene>
    <name evidence="1" type="ORF">QFC19_003302</name>
</gene>
<accession>A0ACC2W2Y0</accession>
<keyword evidence="2" id="KW-1185">Reference proteome</keyword>
<name>A0ACC2W2Y0_9TREE</name>
<evidence type="ECO:0000313" key="2">
    <source>
        <dbReference type="Proteomes" id="UP001241377"/>
    </source>
</evidence>
<organism evidence="1 2">
    <name type="scientific">Naganishia cerealis</name>
    <dbReference type="NCBI Taxonomy" id="610337"/>
    <lineage>
        <taxon>Eukaryota</taxon>
        <taxon>Fungi</taxon>
        <taxon>Dikarya</taxon>
        <taxon>Basidiomycota</taxon>
        <taxon>Agaricomycotina</taxon>
        <taxon>Tremellomycetes</taxon>
        <taxon>Filobasidiales</taxon>
        <taxon>Filobasidiaceae</taxon>
        <taxon>Naganishia</taxon>
    </lineage>
</organism>
<reference evidence="1" key="1">
    <citation type="submission" date="2023-04" db="EMBL/GenBank/DDBJ databases">
        <title>Draft Genome sequencing of Naganishia species isolated from polar environments using Oxford Nanopore Technology.</title>
        <authorList>
            <person name="Leo P."/>
            <person name="Venkateswaran K."/>
        </authorList>
    </citation>
    <scope>NUCLEOTIDE SEQUENCE</scope>
    <source>
        <strain evidence="1">MNA-CCFEE 5261</strain>
    </source>
</reference>
<protein>
    <submittedName>
        <fullName evidence="1">Uncharacterized protein</fullName>
    </submittedName>
</protein>
<proteinExistence type="predicted"/>
<sequence length="783" mass="87402">MASHDTLHADTLHAYRSKIHGWKTRSVRHARQHNDTYVGIHFRLLRGYEAMKAYIGEYGFGADRPEEERRSEEDSLKEGQHLLTWAVILSDGVSNLESGVDSMVLDLRNGRDRGEDDWEEVKKVAQRICRDSLMVAEGKTMVFQIFAVSEPLPHILKDCPGFLPTFYHHLNAIPFLIPSPTMLFAGLPEPSSEYYAQNAVKESIKFLSPAIHSAVVVGCNERDRTVEVDAGGLIHIATLDMYRQSTSAKLWTRFMALVRHVKGNNIKLCRLSATPQGGGVALLQNALVRLWKLVGIDGKWAVPYGHPQVFNITKTFHNILQGVADPDKDLEPNHKRYFEAWIQTNYNKFWLPNDDDLFADRIIVIDDPQLTALIPLIKRSRPDAKIIFRSHIQIQSHLTDTPGTPQAHVWNYIFDFVKQTDLFIAHPVEQFVPQVVKDSMPVLYMPPSTDPLDGLNKPLGREAIRHLREAYNHISHQQCQVTVDWKRGYIIQVGRFDPSKGIPDLLAAYLDFRERLESAGLGKDKHDQKPPMLIVVGHGSIDDPDGTRIYEAAHTIVQSQEYELVAPDVSIVRAPPSDTLLGCLMQGAWCATQLSTREGFEVKVSEAILKRIPIIATTAGGIPLQVKDGLNGWLVPPGQPSKAADILFDFYTGKIALGRPGKPDTGRNAARWLLIISLMSGKPISEGHHSKKQGGNGDAEVSLLESMGLSRNGSKSGRQAFEQYNDRAVWEMLMGDDIGKGEGQIIVHDKSLDTDPMQANGGVNGKVSQVDFQKMSFADNRLG</sequence>
<evidence type="ECO:0000313" key="1">
    <source>
        <dbReference type="EMBL" id="KAJ9105967.1"/>
    </source>
</evidence>
<dbReference type="EMBL" id="JASBWR010000031">
    <property type="protein sequence ID" value="KAJ9105967.1"/>
    <property type="molecule type" value="Genomic_DNA"/>
</dbReference>